<evidence type="ECO:0000259" key="17">
    <source>
        <dbReference type="Pfam" id="PF13193"/>
    </source>
</evidence>
<evidence type="ECO:0000256" key="3">
    <source>
        <dbReference type="ARBA" id="ARBA00005005"/>
    </source>
</evidence>
<evidence type="ECO:0000256" key="8">
    <source>
        <dbReference type="ARBA" id="ARBA00022840"/>
    </source>
</evidence>
<dbReference type="InterPro" id="IPR045851">
    <property type="entry name" value="AMP-bd_C_sf"/>
</dbReference>
<keyword evidence="8" id="KW-0067">ATP-binding</keyword>
<evidence type="ECO:0000256" key="15">
    <source>
        <dbReference type="SAM" id="MobiDB-lite"/>
    </source>
</evidence>
<dbReference type="Gene3D" id="3.40.50.12780">
    <property type="entry name" value="N-terminal domain of ligase-like"/>
    <property type="match status" value="1"/>
</dbReference>
<feature type="domain" description="AMP-dependent synthetase/ligase" evidence="16">
    <location>
        <begin position="259"/>
        <end position="650"/>
    </location>
</feature>
<feature type="compositionally biased region" description="Low complexity" evidence="15">
    <location>
        <begin position="1"/>
        <end position="23"/>
    </location>
</feature>
<evidence type="ECO:0000313" key="19">
    <source>
        <dbReference type="Proteomes" id="UP000254701"/>
    </source>
</evidence>
<evidence type="ECO:0000256" key="6">
    <source>
        <dbReference type="ARBA" id="ARBA00022741"/>
    </source>
</evidence>
<dbReference type="InterPro" id="IPR025110">
    <property type="entry name" value="AMP-bd_C"/>
</dbReference>
<accession>A0A380WRE4</accession>
<proteinExistence type="inferred from homology"/>
<evidence type="ECO:0000256" key="10">
    <source>
        <dbReference type="ARBA" id="ARBA00023098"/>
    </source>
</evidence>
<keyword evidence="10" id="KW-0443">Lipid metabolism</keyword>
<comment type="pathway">
    <text evidence="3">Lipid metabolism; fatty acid beta-oxidation.</text>
</comment>
<dbReference type="EC" id="6.2.1.3" evidence="12"/>
<evidence type="ECO:0000256" key="9">
    <source>
        <dbReference type="ARBA" id="ARBA00022842"/>
    </source>
</evidence>
<keyword evidence="6" id="KW-0547">Nucleotide-binding</keyword>
<name>A0A380WRE4_AMIAI</name>
<dbReference type="GO" id="GO:0005524">
    <property type="term" value="F:ATP binding"/>
    <property type="evidence" value="ECO:0007669"/>
    <property type="project" value="UniProtKB-KW"/>
</dbReference>
<dbReference type="AlphaFoldDB" id="A0A380WRE4"/>
<dbReference type="SUPFAM" id="SSF56801">
    <property type="entry name" value="Acetyl-CoA synthetase-like"/>
    <property type="match status" value="1"/>
</dbReference>
<keyword evidence="9" id="KW-0460">Magnesium</keyword>
<dbReference type="InterPro" id="IPR020845">
    <property type="entry name" value="AMP-binding_CS"/>
</dbReference>
<evidence type="ECO:0000256" key="5">
    <source>
        <dbReference type="ARBA" id="ARBA00022598"/>
    </source>
</evidence>
<evidence type="ECO:0000256" key="11">
    <source>
        <dbReference type="ARBA" id="ARBA00023136"/>
    </source>
</evidence>
<sequence>MAKSTGKASTAKTATTKAAAKPADTAKPETRPSAKAVAPKPATAKTKTAMSKAAPAKAMAAAPAKTSAAPKPKSQASKPATKPAQETETKPAAAVKTTPTAAKSTTSKSAAAKPTASRRVAAKPATKTEAAPTKAKSAAPKPAAAAKAKPAAANPAAVKPAASKVEASASKPAAAAPAKIAEAPKPAAKVKPAEKSPAAKPAAKAAPASAAKPAPATKAAAPAKAAARSGDKPWLKSYPANVPAEMPPLAYSSIGDLLTDACRQYAGRPAFSCMGKSMSYGELARMSTAFAAWLQSKGLAKGARVAIMMPNVLQYPVAMMAILRAGYTVVNVNPLYTPRELEHQLKDSGAEAIIILENFATTLQAVVAKTQVKHVVVASMGEMLGLKGLLVNLVVRKVKKLVPAWSLPGHVKFMAALKEGASLSFKPATVAASDIAFLQYTGGTTGVSKGAMLIHSNVLANVAQLALWVEDAYTVRPKPPHLTFVCALPLYHIFALTVNALMGMQQGALNVLIPNPRDIPGFVKELAKFQFNIFPGLNTLFNALTNNEDFRKLDFSGLILSLGGGMAVQRPVAERWKKTTGNHITEGYGLSETSPVATANKCSSPDFTGTIGLPLPSTDIAIRDENDTDMPLGEVGEICIKGPQVMAGYWNRPDETAKVMTPDGFFKSGDMGFMDERGFTKIVDRKKDMILVSGFNVYPNELEDVVAQHPGVLEVAAVGVPDEHSGEVPKLFVVRKDPDLTVETLIAYCRENLTGYKRPKYIEFRTELPKTNVGKILRRELRG</sequence>
<dbReference type="NCBIfam" id="NF005463">
    <property type="entry name" value="PRK07059.1"/>
    <property type="match status" value="1"/>
</dbReference>
<dbReference type="PROSITE" id="PS00455">
    <property type="entry name" value="AMP_BINDING"/>
    <property type="match status" value="1"/>
</dbReference>
<keyword evidence="5 18" id="KW-0436">Ligase</keyword>
<protein>
    <recommendedName>
        <fullName evidence="13">Long-chain-fatty-acid--CoA ligase</fullName>
        <ecNumber evidence="12">6.2.1.3</ecNumber>
    </recommendedName>
    <alternativeName>
        <fullName evidence="14">Long-chain acyl-CoA synthetase</fullName>
    </alternativeName>
</protein>
<dbReference type="InterPro" id="IPR042099">
    <property type="entry name" value="ANL_N_sf"/>
</dbReference>
<evidence type="ECO:0000256" key="1">
    <source>
        <dbReference type="ARBA" id="ARBA00001946"/>
    </source>
</evidence>
<dbReference type="CDD" id="cd05936">
    <property type="entry name" value="FC-FACS_FadD_like"/>
    <property type="match status" value="1"/>
</dbReference>
<evidence type="ECO:0000256" key="7">
    <source>
        <dbReference type="ARBA" id="ARBA00022832"/>
    </source>
</evidence>
<reference evidence="18 19" key="1">
    <citation type="submission" date="2018-06" db="EMBL/GenBank/DDBJ databases">
        <authorList>
            <consortium name="Pathogen Informatics"/>
            <person name="Doyle S."/>
        </authorList>
    </citation>
    <scope>NUCLEOTIDE SEQUENCE [LARGE SCALE GENOMIC DNA]</scope>
    <source>
        <strain evidence="18 19">NCTC10684</strain>
    </source>
</reference>
<organism evidence="18 19">
    <name type="scientific">Aminobacter aminovorans</name>
    <name type="common">Chelatobacter heintzii</name>
    <dbReference type="NCBI Taxonomy" id="83263"/>
    <lineage>
        <taxon>Bacteria</taxon>
        <taxon>Pseudomonadati</taxon>
        <taxon>Pseudomonadota</taxon>
        <taxon>Alphaproteobacteria</taxon>
        <taxon>Hyphomicrobiales</taxon>
        <taxon>Phyllobacteriaceae</taxon>
        <taxon>Aminobacter</taxon>
    </lineage>
</organism>
<evidence type="ECO:0000313" key="18">
    <source>
        <dbReference type="EMBL" id="SUU91529.1"/>
    </source>
</evidence>
<gene>
    <name evidence="18" type="primary">fadD_7</name>
    <name evidence="18" type="ORF">NCTC10684_04798</name>
</gene>
<evidence type="ECO:0000256" key="2">
    <source>
        <dbReference type="ARBA" id="ARBA00004170"/>
    </source>
</evidence>
<keyword evidence="11" id="KW-0472">Membrane</keyword>
<keyword evidence="7" id="KW-0276">Fatty acid metabolism</keyword>
<comment type="subcellular location">
    <subcellularLocation>
        <location evidence="2">Membrane</location>
        <topology evidence="2">Peripheral membrane protein</topology>
    </subcellularLocation>
</comment>
<dbReference type="Pfam" id="PF00501">
    <property type="entry name" value="AMP-binding"/>
    <property type="match status" value="1"/>
</dbReference>
<dbReference type="InterPro" id="IPR000873">
    <property type="entry name" value="AMP-dep_synth/lig_dom"/>
</dbReference>
<dbReference type="Gene3D" id="3.30.300.30">
    <property type="match status" value="1"/>
</dbReference>
<evidence type="ECO:0000256" key="4">
    <source>
        <dbReference type="ARBA" id="ARBA00006432"/>
    </source>
</evidence>
<dbReference type="RefSeq" id="WP_280959933.1">
    <property type="nucleotide sequence ID" value="NZ_BAAAVY010000004.1"/>
</dbReference>
<feature type="domain" description="AMP-binding enzyme C-terminal" evidence="17">
    <location>
        <begin position="701"/>
        <end position="775"/>
    </location>
</feature>
<evidence type="ECO:0000256" key="14">
    <source>
        <dbReference type="ARBA" id="ARBA00042773"/>
    </source>
</evidence>
<dbReference type="PANTHER" id="PTHR43767:SF8">
    <property type="entry name" value="LONG-CHAIN-FATTY-ACID--COA LIGASE"/>
    <property type="match status" value="1"/>
</dbReference>
<feature type="compositionally biased region" description="Low complexity" evidence="15">
    <location>
        <begin position="33"/>
        <end position="227"/>
    </location>
</feature>
<evidence type="ECO:0000256" key="13">
    <source>
        <dbReference type="ARBA" id="ARBA00039545"/>
    </source>
</evidence>
<dbReference type="EMBL" id="UFSM01000001">
    <property type="protein sequence ID" value="SUU91529.1"/>
    <property type="molecule type" value="Genomic_DNA"/>
</dbReference>
<dbReference type="GO" id="GO:0016020">
    <property type="term" value="C:membrane"/>
    <property type="evidence" value="ECO:0007669"/>
    <property type="project" value="UniProtKB-SubCell"/>
</dbReference>
<dbReference type="FunFam" id="3.40.50.12780:FF:000003">
    <property type="entry name" value="Long-chain-fatty-acid--CoA ligase FadD"/>
    <property type="match status" value="1"/>
</dbReference>
<evidence type="ECO:0000256" key="12">
    <source>
        <dbReference type="ARBA" id="ARBA00026121"/>
    </source>
</evidence>
<dbReference type="FunFam" id="3.30.300.30:FF:000006">
    <property type="entry name" value="Long-chain-fatty-acid--CoA ligase FadD"/>
    <property type="match status" value="1"/>
</dbReference>
<evidence type="ECO:0000259" key="16">
    <source>
        <dbReference type="Pfam" id="PF00501"/>
    </source>
</evidence>
<dbReference type="Pfam" id="PF13193">
    <property type="entry name" value="AMP-binding_C"/>
    <property type="match status" value="1"/>
</dbReference>
<feature type="region of interest" description="Disordered" evidence="15">
    <location>
        <begin position="1"/>
        <end position="227"/>
    </location>
</feature>
<comment type="cofactor">
    <cofactor evidence="1">
        <name>Mg(2+)</name>
        <dbReference type="ChEBI" id="CHEBI:18420"/>
    </cofactor>
</comment>
<dbReference type="PANTHER" id="PTHR43767">
    <property type="entry name" value="LONG-CHAIN-FATTY-ACID--COA LIGASE"/>
    <property type="match status" value="1"/>
</dbReference>
<dbReference type="InterPro" id="IPR050237">
    <property type="entry name" value="ATP-dep_AMP-bd_enzyme"/>
</dbReference>
<dbReference type="Proteomes" id="UP000254701">
    <property type="component" value="Unassembled WGS sequence"/>
</dbReference>
<dbReference type="GO" id="GO:0004467">
    <property type="term" value="F:long-chain fatty acid-CoA ligase activity"/>
    <property type="evidence" value="ECO:0007669"/>
    <property type="project" value="UniProtKB-EC"/>
</dbReference>
<comment type="similarity">
    <text evidence="4">Belongs to the ATP-dependent AMP-binding enzyme family.</text>
</comment>